<dbReference type="Pfam" id="PF02481">
    <property type="entry name" value="DNA_processg_A"/>
    <property type="match status" value="1"/>
</dbReference>
<feature type="domain" description="Smf/DprA SLOG" evidence="2">
    <location>
        <begin position="82"/>
        <end position="295"/>
    </location>
</feature>
<dbReference type="GO" id="GO:0009294">
    <property type="term" value="P:DNA-mediated transformation"/>
    <property type="evidence" value="ECO:0007669"/>
    <property type="project" value="InterPro"/>
</dbReference>
<evidence type="ECO:0000256" key="1">
    <source>
        <dbReference type="ARBA" id="ARBA00006525"/>
    </source>
</evidence>
<dbReference type="Gene3D" id="3.40.50.450">
    <property type="match status" value="1"/>
</dbReference>
<protein>
    <submittedName>
        <fullName evidence="3">DNA-protecting protein DprA</fullName>
    </submittedName>
</protein>
<dbReference type="PANTHER" id="PTHR43022:SF1">
    <property type="entry name" value="PROTEIN SMF"/>
    <property type="match status" value="1"/>
</dbReference>
<dbReference type="NCBIfam" id="TIGR00732">
    <property type="entry name" value="dprA"/>
    <property type="match status" value="1"/>
</dbReference>
<evidence type="ECO:0000259" key="2">
    <source>
        <dbReference type="Pfam" id="PF02481"/>
    </source>
</evidence>
<sequence>MLKTLLMLKHLKIEGVLINFIVDNFSQDEFASLFNGNVLELQFKYNIFNQKNLDMLLKEEVIKRTDEYVDNLIQKSEEQNIKIISYFDDRYPTALRNINKRPLFVYLKGNEKILNAESTIACVGTRNPSKKASDSVENIVSNLVGHGIVIVSGLAKGIDTNAHRACINNKGKTIAVLAHGLDKIYPKENARLAEKILENDGLLLTEYPVDTEIKKDYFVARNRIVSGISNSVIIFEADEKSGTMHTARFAYKQGKKIFCPVNIYDEVDNLSSGVSKLLSTRSAYPFNNANEILNLIFGEKKQKKEIGQSLTPQYLKLNVYDDNEHEFIENHLIEIDRFLLNKLEEMAMNQNLTLQELILNTFRDKVNGDGILDE</sequence>
<proteinExistence type="inferred from homology"/>
<dbReference type="InterPro" id="IPR057666">
    <property type="entry name" value="DrpA_SLOG"/>
</dbReference>
<gene>
    <name evidence="3" type="primary">dprA</name>
    <name evidence="3" type="ORF">E0Y62_24455</name>
</gene>
<evidence type="ECO:0000313" key="4">
    <source>
        <dbReference type="Proteomes" id="UP000293846"/>
    </source>
</evidence>
<name>A0A4R1AW76_9BACI</name>
<dbReference type="AlphaFoldDB" id="A0A4R1AW76"/>
<dbReference type="EMBL" id="SJTH01000067">
    <property type="protein sequence ID" value="TCJ01330.1"/>
    <property type="molecule type" value="Genomic_DNA"/>
</dbReference>
<keyword evidence="4" id="KW-1185">Reference proteome</keyword>
<reference evidence="3 4" key="1">
    <citation type="submission" date="2019-03" db="EMBL/GenBank/DDBJ databases">
        <authorList>
            <person name="Jensen L."/>
            <person name="Storgaard J."/>
            <person name="Sulaj E."/>
            <person name="Schramm A."/>
            <person name="Marshall I.P.G."/>
        </authorList>
    </citation>
    <scope>NUCLEOTIDE SEQUENCE [LARGE SCALE GENOMIC DNA]</scope>
    <source>
        <strain evidence="3 4">2017H2G3</strain>
    </source>
</reference>
<dbReference type="RefSeq" id="WP_131238994.1">
    <property type="nucleotide sequence ID" value="NZ_SJTH01000067.1"/>
</dbReference>
<evidence type="ECO:0000313" key="3">
    <source>
        <dbReference type="EMBL" id="TCJ01330.1"/>
    </source>
</evidence>
<dbReference type="PANTHER" id="PTHR43022">
    <property type="entry name" value="PROTEIN SMF"/>
    <property type="match status" value="1"/>
</dbReference>
<comment type="caution">
    <text evidence="3">The sequence shown here is derived from an EMBL/GenBank/DDBJ whole genome shotgun (WGS) entry which is preliminary data.</text>
</comment>
<comment type="similarity">
    <text evidence="1">Belongs to the DprA/Smf family.</text>
</comment>
<organism evidence="3 4">
    <name type="scientific">Cytobacillus praedii</name>
    <dbReference type="NCBI Taxonomy" id="1742358"/>
    <lineage>
        <taxon>Bacteria</taxon>
        <taxon>Bacillati</taxon>
        <taxon>Bacillota</taxon>
        <taxon>Bacilli</taxon>
        <taxon>Bacillales</taxon>
        <taxon>Bacillaceae</taxon>
        <taxon>Cytobacillus</taxon>
    </lineage>
</organism>
<dbReference type="Proteomes" id="UP000293846">
    <property type="component" value="Unassembled WGS sequence"/>
</dbReference>
<dbReference type="SUPFAM" id="SSF102405">
    <property type="entry name" value="MCP/YpsA-like"/>
    <property type="match status" value="1"/>
</dbReference>
<accession>A0A4R1AW76</accession>
<dbReference type="OrthoDB" id="9785707at2"/>
<dbReference type="InterPro" id="IPR003488">
    <property type="entry name" value="DprA"/>
</dbReference>